<feature type="signal peptide" evidence="4">
    <location>
        <begin position="1"/>
        <end position="23"/>
    </location>
</feature>
<dbReference type="SUPFAM" id="SSF50985">
    <property type="entry name" value="RCC1/BLIP-II"/>
    <property type="match status" value="1"/>
</dbReference>
<protein>
    <submittedName>
        <fullName evidence="5">Uncharacterized protein</fullName>
    </submittedName>
</protein>
<organism evidence="5 6">
    <name type="scientific">Monoraphidium neglectum</name>
    <dbReference type="NCBI Taxonomy" id="145388"/>
    <lineage>
        <taxon>Eukaryota</taxon>
        <taxon>Viridiplantae</taxon>
        <taxon>Chlorophyta</taxon>
        <taxon>core chlorophytes</taxon>
        <taxon>Chlorophyceae</taxon>
        <taxon>CS clade</taxon>
        <taxon>Sphaeropleales</taxon>
        <taxon>Selenastraceae</taxon>
        <taxon>Monoraphidium</taxon>
    </lineage>
</organism>
<dbReference type="Pfam" id="PF00415">
    <property type="entry name" value="RCC1"/>
    <property type="match status" value="1"/>
</dbReference>
<dbReference type="PANTHER" id="PTHR22872">
    <property type="entry name" value="BTK-BINDING PROTEIN-RELATED"/>
    <property type="match status" value="1"/>
</dbReference>
<name>A0A0D2NIU5_9CHLO</name>
<evidence type="ECO:0000256" key="3">
    <source>
        <dbReference type="SAM" id="MobiDB-lite"/>
    </source>
</evidence>
<evidence type="ECO:0000313" key="5">
    <source>
        <dbReference type="EMBL" id="KIZ04841.1"/>
    </source>
</evidence>
<dbReference type="Gene3D" id="2.130.10.30">
    <property type="entry name" value="Regulator of chromosome condensation 1/beta-lactamase-inhibitor protein II"/>
    <property type="match status" value="1"/>
</dbReference>
<dbReference type="EMBL" id="KK100598">
    <property type="protein sequence ID" value="KIZ04841.1"/>
    <property type="molecule type" value="Genomic_DNA"/>
</dbReference>
<accession>A0A0D2NIU5</accession>
<evidence type="ECO:0000256" key="2">
    <source>
        <dbReference type="PROSITE-ProRule" id="PRU00235"/>
    </source>
</evidence>
<dbReference type="InterPro" id="IPR000408">
    <property type="entry name" value="Reg_chr_condens"/>
</dbReference>
<dbReference type="GeneID" id="25736001"/>
<dbReference type="STRING" id="145388.A0A0D2NIU5"/>
<evidence type="ECO:0000256" key="4">
    <source>
        <dbReference type="SAM" id="SignalP"/>
    </source>
</evidence>
<dbReference type="InterPro" id="IPR051625">
    <property type="entry name" value="Signaling_Regulatory_Domain"/>
</dbReference>
<dbReference type="InterPro" id="IPR009091">
    <property type="entry name" value="RCC1/BLIP-II"/>
</dbReference>
<reference evidence="5 6" key="1">
    <citation type="journal article" date="2013" name="BMC Genomics">
        <title>Reconstruction of the lipid metabolism for the microalga Monoraphidium neglectum from its genome sequence reveals characteristics suitable for biofuel production.</title>
        <authorList>
            <person name="Bogen C."/>
            <person name="Al-Dilaimi A."/>
            <person name="Albersmeier A."/>
            <person name="Wichmann J."/>
            <person name="Grundmann M."/>
            <person name="Rupp O."/>
            <person name="Lauersen K.J."/>
            <person name="Blifernez-Klassen O."/>
            <person name="Kalinowski J."/>
            <person name="Goesmann A."/>
            <person name="Mussgnug J.H."/>
            <person name="Kruse O."/>
        </authorList>
    </citation>
    <scope>NUCLEOTIDE SEQUENCE [LARGE SCALE GENOMIC DNA]</scope>
    <source>
        <strain evidence="5 6">SAG 48.87</strain>
    </source>
</reference>
<dbReference type="RefSeq" id="XP_013903860.1">
    <property type="nucleotide sequence ID" value="XM_014048406.1"/>
</dbReference>
<dbReference type="OrthoDB" id="544675at2759"/>
<dbReference type="Proteomes" id="UP000054498">
    <property type="component" value="Unassembled WGS sequence"/>
</dbReference>
<dbReference type="PROSITE" id="PS50012">
    <property type="entry name" value="RCC1_3"/>
    <property type="match status" value="1"/>
</dbReference>
<feature type="repeat" description="RCC1" evidence="2">
    <location>
        <begin position="77"/>
        <end position="129"/>
    </location>
</feature>
<feature type="region of interest" description="Disordered" evidence="3">
    <location>
        <begin position="296"/>
        <end position="356"/>
    </location>
</feature>
<evidence type="ECO:0000313" key="6">
    <source>
        <dbReference type="Proteomes" id="UP000054498"/>
    </source>
</evidence>
<gene>
    <name evidence="5" type="ORF">MNEG_3123</name>
</gene>
<proteinExistence type="predicted"/>
<keyword evidence="6" id="KW-1185">Reference proteome</keyword>
<feature type="chain" id="PRO_5002248081" evidence="4">
    <location>
        <begin position="24"/>
        <end position="403"/>
    </location>
</feature>
<dbReference type="AlphaFoldDB" id="A0A0D2NIU5"/>
<keyword evidence="4" id="KW-0732">Signal</keyword>
<sequence>MLPAAQRAGAAVGLNVLPALARALTVVAWGRNAEYACGVEQVPLVTRPTTLLDLHGRSDIVAVRAGKLNSAAVTAAGEALTWGDGKSAKLGHGNDEHVPAPARVESLVGRAEVSNLALGDQHSLFLDRAGGLWAVGCSLEGQCGLGTPIEELARQHRRALYGSMQVEALLRNRPSASGAASGRHEAYLRAFAEAHRTIAEQRQRQQQRQQHARQALAASFLRPAAARGLGAAQYAGAIGGGGGGGSHGAAAPQLGISSSGIWGVDIERHLSATGLQPGVVHVPTRVMEARQLDATWGLGDGNGGGSGGGSSATMSDPLGSASSRDSSSSSSSSSSSRSSSGGGDSSSDSSSGGGLEHERVVGVDCSRYFSIAVTHKGERGRRRGGCCGRDGRGLPYCEVRAAP</sequence>
<dbReference type="KEGG" id="mng:MNEG_3123"/>
<feature type="compositionally biased region" description="Gly residues" evidence="3">
    <location>
        <begin position="298"/>
        <end position="310"/>
    </location>
</feature>
<evidence type="ECO:0000256" key="1">
    <source>
        <dbReference type="ARBA" id="ARBA00022737"/>
    </source>
</evidence>
<feature type="compositionally biased region" description="Low complexity" evidence="3">
    <location>
        <begin position="319"/>
        <end position="350"/>
    </location>
</feature>
<keyword evidence="1" id="KW-0677">Repeat</keyword>